<keyword evidence="9 11" id="KW-0472">Membrane</keyword>
<evidence type="ECO:0000256" key="5">
    <source>
        <dbReference type="ARBA" id="ARBA00022826"/>
    </source>
</evidence>
<evidence type="ECO:0000256" key="11">
    <source>
        <dbReference type="SAM" id="Phobius"/>
    </source>
</evidence>
<comment type="subcellular location">
    <subcellularLocation>
        <location evidence="1">Membrane</location>
        <topology evidence="1">Multi-pass membrane protein</topology>
    </subcellularLocation>
</comment>
<dbReference type="InterPro" id="IPR005821">
    <property type="entry name" value="Ion_trans_dom"/>
</dbReference>
<evidence type="ECO:0000259" key="12">
    <source>
        <dbReference type="Pfam" id="PF00520"/>
    </source>
</evidence>
<dbReference type="GO" id="GO:0032590">
    <property type="term" value="C:dendrite membrane"/>
    <property type="evidence" value="ECO:0007669"/>
    <property type="project" value="TreeGrafter"/>
</dbReference>
<dbReference type="GO" id="GO:0043679">
    <property type="term" value="C:axon terminus"/>
    <property type="evidence" value="ECO:0007669"/>
    <property type="project" value="TreeGrafter"/>
</dbReference>
<dbReference type="Proteomes" id="UP001153709">
    <property type="component" value="Chromosome 4"/>
</dbReference>
<sequence length="151" mass="16936">MFLSDKFDIDDASSISNLSDKNIARARDNKDNSFKSIPEGLWWAIVTMTTVGYGDMAPKTYAGMFVGALCALAGVLTIALPVPARAKLPKQRRSVLPVEQPRRKKIEQGTNRRMNAIKHNPVLFKSVFDNNKMVRKLIQTKQMLLTVALWS</sequence>
<dbReference type="GO" id="GO:0042734">
    <property type="term" value="C:presynaptic membrane"/>
    <property type="evidence" value="ECO:0007669"/>
    <property type="project" value="TreeGrafter"/>
</dbReference>
<keyword evidence="8" id="KW-0406">Ion transport</keyword>
<keyword evidence="10" id="KW-0407">Ion channel</keyword>
<dbReference type="PANTHER" id="PTHR11537">
    <property type="entry name" value="VOLTAGE-GATED POTASSIUM CHANNEL"/>
    <property type="match status" value="1"/>
</dbReference>
<gene>
    <name evidence="13" type="ORF">DIABBA_LOCUS6683</name>
</gene>
<evidence type="ECO:0000256" key="3">
    <source>
        <dbReference type="ARBA" id="ARBA00022538"/>
    </source>
</evidence>
<dbReference type="AlphaFoldDB" id="A0A9N9SVV8"/>
<name>A0A9N9SVV8_DIABA</name>
<dbReference type="PANTHER" id="PTHR11537:SF278">
    <property type="entry name" value="SHAW-LIKE, ISOFORM C"/>
    <property type="match status" value="1"/>
</dbReference>
<evidence type="ECO:0000256" key="10">
    <source>
        <dbReference type="ARBA" id="ARBA00023303"/>
    </source>
</evidence>
<accession>A0A9N9SVV8</accession>
<evidence type="ECO:0000256" key="6">
    <source>
        <dbReference type="ARBA" id="ARBA00022958"/>
    </source>
</evidence>
<keyword evidence="5" id="KW-0631">Potassium channel</keyword>
<dbReference type="GO" id="GO:0032809">
    <property type="term" value="C:neuronal cell body membrane"/>
    <property type="evidence" value="ECO:0007669"/>
    <property type="project" value="TreeGrafter"/>
</dbReference>
<evidence type="ECO:0000256" key="4">
    <source>
        <dbReference type="ARBA" id="ARBA00022692"/>
    </source>
</evidence>
<dbReference type="InterPro" id="IPR028325">
    <property type="entry name" value="VG_K_chnl"/>
</dbReference>
<dbReference type="GO" id="GO:0008076">
    <property type="term" value="C:voltage-gated potassium channel complex"/>
    <property type="evidence" value="ECO:0007669"/>
    <property type="project" value="InterPro"/>
</dbReference>
<feature type="transmembrane region" description="Helical" evidence="11">
    <location>
        <begin position="61"/>
        <end position="84"/>
    </location>
</feature>
<dbReference type="SUPFAM" id="SSF81324">
    <property type="entry name" value="Voltage-gated potassium channels"/>
    <property type="match status" value="1"/>
</dbReference>
<keyword evidence="2" id="KW-0813">Transport</keyword>
<dbReference type="PRINTS" id="PR00169">
    <property type="entry name" value="KCHANNEL"/>
</dbReference>
<keyword evidence="4 11" id="KW-0812">Transmembrane</keyword>
<evidence type="ECO:0000313" key="14">
    <source>
        <dbReference type="Proteomes" id="UP001153709"/>
    </source>
</evidence>
<feature type="domain" description="Ion transport" evidence="12">
    <location>
        <begin position="26"/>
        <end position="83"/>
    </location>
</feature>
<reference evidence="13" key="1">
    <citation type="submission" date="2022-01" db="EMBL/GenBank/DDBJ databases">
        <authorList>
            <person name="King R."/>
        </authorList>
    </citation>
    <scope>NUCLEOTIDE SEQUENCE</scope>
</reference>
<keyword evidence="14" id="KW-1185">Reference proteome</keyword>
<proteinExistence type="predicted"/>
<organism evidence="13 14">
    <name type="scientific">Diabrotica balteata</name>
    <name type="common">Banded cucumber beetle</name>
    <dbReference type="NCBI Taxonomy" id="107213"/>
    <lineage>
        <taxon>Eukaryota</taxon>
        <taxon>Metazoa</taxon>
        <taxon>Ecdysozoa</taxon>
        <taxon>Arthropoda</taxon>
        <taxon>Hexapoda</taxon>
        <taxon>Insecta</taxon>
        <taxon>Pterygota</taxon>
        <taxon>Neoptera</taxon>
        <taxon>Endopterygota</taxon>
        <taxon>Coleoptera</taxon>
        <taxon>Polyphaga</taxon>
        <taxon>Cucujiformia</taxon>
        <taxon>Chrysomeloidea</taxon>
        <taxon>Chrysomelidae</taxon>
        <taxon>Galerucinae</taxon>
        <taxon>Diabroticina</taxon>
        <taxon>Diabroticites</taxon>
        <taxon>Diabrotica</taxon>
    </lineage>
</organism>
<evidence type="ECO:0000256" key="8">
    <source>
        <dbReference type="ARBA" id="ARBA00023065"/>
    </source>
</evidence>
<dbReference type="GO" id="GO:0001508">
    <property type="term" value="P:action potential"/>
    <property type="evidence" value="ECO:0007669"/>
    <property type="project" value="TreeGrafter"/>
</dbReference>
<dbReference type="Pfam" id="PF00520">
    <property type="entry name" value="Ion_trans"/>
    <property type="match status" value="1"/>
</dbReference>
<protein>
    <recommendedName>
        <fullName evidence="12">Ion transport domain-containing protein</fullName>
    </recommendedName>
</protein>
<dbReference type="EMBL" id="OU898279">
    <property type="protein sequence ID" value="CAG9833272.1"/>
    <property type="molecule type" value="Genomic_DNA"/>
</dbReference>
<dbReference type="Gene3D" id="1.10.287.70">
    <property type="match status" value="1"/>
</dbReference>
<evidence type="ECO:0000256" key="1">
    <source>
        <dbReference type="ARBA" id="ARBA00004141"/>
    </source>
</evidence>
<evidence type="ECO:0000256" key="9">
    <source>
        <dbReference type="ARBA" id="ARBA00023136"/>
    </source>
</evidence>
<dbReference type="OrthoDB" id="415460at2759"/>
<evidence type="ECO:0000256" key="2">
    <source>
        <dbReference type="ARBA" id="ARBA00022448"/>
    </source>
</evidence>
<keyword evidence="7 11" id="KW-1133">Transmembrane helix</keyword>
<keyword evidence="3" id="KW-0633">Potassium transport</keyword>
<evidence type="ECO:0000313" key="13">
    <source>
        <dbReference type="EMBL" id="CAG9833272.1"/>
    </source>
</evidence>
<dbReference type="GO" id="GO:0005251">
    <property type="term" value="F:delayed rectifier potassium channel activity"/>
    <property type="evidence" value="ECO:0007669"/>
    <property type="project" value="TreeGrafter"/>
</dbReference>
<evidence type="ECO:0000256" key="7">
    <source>
        <dbReference type="ARBA" id="ARBA00022989"/>
    </source>
</evidence>
<keyword evidence="6" id="KW-0630">Potassium</keyword>
<dbReference type="GO" id="GO:0045211">
    <property type="term" value="C:postsynaptic membrane"/>
    <property type="evidence" value="ECO:0007669"/>
    <property type="project" value="TreeGrafter"/>
</dbReference>